<keyword evidence="2" id="KW-1185">Reference proteome</keyword>
<evidence type="ECO:0000313" key="1">
    <source>
        <dbReference type="EMBL" id="KYO35209.1"/>
    </source>
</evidence>
<dbReference type="Proteomes" id="UP000050525">
    <property type="component" value="Unassembled WGS sequence"/>
</dbReference>
<accession>A0A151NEX5</accession>
<sequence>MPLFSNKACKIIFAFTDTYERNGGLNPKVCRQAFGQQTKYTSANQTVVGKGHMEQNIGYERWVKDAVFSIKLAVHMKKRRMA</sequence>
<dbReference type="AlphaFoldDB" id="A0A151NEX5"/>
<evidence type="ECO:0000313" key="2">
    <source>
        <dbReference type="Proteomes" id="UP000050525"/>
    </source>
</evidence>
<dbReference type="EMBL" id="AKHW03003207">
    <property type="protein sequence ID" value="KYO35209.1"/>
    <property type="molecule type" value="Genomic_DNA"/>
</dbReference>
<protein>
    <submittedName>
        <fullName evidence="1">Uncharacterized protein</fullName>
    </submittedName>
</protein>
<organism evidence="1 2">
    <name type="scientific">Alligator mississippiensis</name>
    <name type="common">American alligator</name>
    <dbReference type="NCBI Taxonomy" id="8496"/>
    <lineage>
        <taxon>Eukaryota</taxon>
        <taxon>Metazoa</taxon>
        <taxon>Chordata</taxon>
        <taxon>Craniata</taxon>
        <taxon>Vertebrata</taxon>
        <taxon>Euteleostomi</taxon>
        <taxon>Archelosauria</taxon>
        <taxon>Archosauria</taxon>
        <taxon>Crocodylia</taxon>
        <taxon>Alligatoridae</taxon>
        <taxon>Alligatorinae</taxon>
        <taxon>Alligator</taxon>
    </lineage>
</organism>
<gene>
    <name evidence="1" type="ORF">Y1Q_0001083</name>
</gene>
<reference evidence="1 2" key="1">
    <citation type="journal article" date="2012" name="Genome Biol.">
        <title>Sequencing three crocodilian genomes to illuminate the evolution of archosaurs and amniotes.</title>
        <authorList>
            <person name="St John J.A."/>
            <person name="Braun E.L."/>
            <person name="Isberg S.R."/>
            <person name="Miles L.G."/>
            <person name="Chong A.Y."/>
            <person name="Gongora J."/>
            <person name="Dalzell P."/>
            <person name="Moran C."/>
            <person name="Bed'hom B."/>
            <person name="Abzhanov A."/>
            <person name="Burgess S.C."/>
            <person name="Cooksey A.M."/>
            <person name="Castoe T.A."/>
            <person name="Crawford N.G."/>
            <person name="Densmore L.D."/>
            <person name="Drew J.C."/>
            <person name="Edwards S.V."/>
            <person name="Faircloth B.C."/>
            <person name="Fujita M.K."/>
            <person name="Greenwold M.J."/>
            <person name="Hoffmann F.G."/>
            <person name="Howard J.M."/>
            <person name="Iguchi T."/>
            <person name="Janes D.E."/>
            <person name="Khan S.Y."/>
            <person name="Kohno S."/>
            <person name="de Koning A.J."/>
            <person name="Lance S.L."/>
            <person name="McCarthy F.M."/>
            <person name="McCormack J.E."/>
            <person name="Merchant M.E."/>
            <person name="Peterson D.G."/>
            <person name="Pollock D.D."/>
            <person name="Pourmand N."/>
            <person name="Raney B.J."/>
            <person name="Roessler K.A."/>
            <person name="Sanford J.R."/>
            <person name="Sawyer R.H."/>
            <person name="Schmidt C.J."/>
            <person name="Triplett E.W."/>
            <person name="Tuberville T.D."/>
            <person name="Venegas-Anaya M."/>
            <person name="Howard J.T."/>
            <person name="Jarvis E.D."/>
            <person name="Guillette L.J.Jr."/>
            <person name="Glenn T.C."/>
            <person name="Green R.E."/>
            <person name="Ray D.A."/>
        </authorList>
    </citation>
    <scope>NUCLEOTIDE SEQUENCE [LARGE SCALE GENOMIC DNA]</scope>
    <source>
        <strain evidence="1">KSC_2009_1</strain>
    </source>
</reference>
<proteinExistence type="predicted"/>
<comment type="caution">
    <text evidence="1">The sequence shown here is derived from an EMBL/GenBank/DDBJ whole genome shotgun (WGS) entry which is preliminary data.</text>
</comment>
<name>A0A151NEX5_ALLMI</name>